<dbReference type="EMBL" id="JAEKJW010000003">
    <property type="protein sequence ID" value="MBN8198600.1"/>
    <property type="molecule type" value="Genomic_DNA"/>
</dbReference>
<accession>A0A8I1MBZ5</accession>
<proteinExistence type="predicted"/>
<dbReference type="AlphaFoldDB" id="A0A8I1MBZ5"/>
<dbReference type="Proteomes" id="UP000664405">
    <property type="component" value="Unassembled WGS sequence"/>
</dbReference>
<comment type="caution">
    <text evidence="1">The sequence shown here is derived from an EMBL/GenBank/DDBJ whole genome shotgun (WGS) entry which is preliminary data.</text>
</comment>
<organism evidence="1 2">
    <name type="scientific">Thalassospira povalilytica</name>
    <dbReference type="NCBI Taxonomy" id="732237"/>
    <lineage>
        <taxon>Bacteria</taxon>
        <taxon>Pseudomonadati</taxon>
        <taxon>Pseudomonadota</taxon>
        <taxon>Alphaproteobacteria</taxon>
        <taxon>Rhodospirillales</taxon>
        <taxon>Thalassospiraceae</taxon>
        <taxon>Thalassospira</taxon>
    </lineage>
</organism>
<sequence>MIKQLEGITELWYYEPHRPEPMPHAIFTTDEGQATSFSSKEQAEMALKELETPFPDRPMFVTKKRT</sequence>
<protein>
    <submittedName>
        <fullName evidence="1">Uncharacterized protein</fullName>
    </submittedName>
</protein>
<evidence type="ECO:0000313" key="2">
    <source>
        <dbReference type="Proteomes" id="UP000664405"/>
    </source>
</evidence>
<reference evidence="1" key="1">
    <citation type="submission" date="2020-12" db="EMBL/GenBank/DDBJ databases">
        <title>Oil enriched cultivation method for isolating marine PHA-producing bacteria.</title>
        <authorList>
            <person name="Zheng W."/>
            <person name="Yu S."/>
            <person name="Huang Y."/>
        </authorList>
    </citation>
    <scope>NUCLEOTIDE SEQUENCE</scope>
    <source>
        <strain evidence="1">SY-2-3</strain>
    </source>
</reference>
<evidence type="ECO:0000313" key="1">
    <source>
        <dbReference type="EMBL" id="MBN8198600.1"/>
    </source>
</evidence>
<name>A0A8I1MBZ5_9PROT</name>
<dbReference type="RefSeq" id="WP_206928338.1">
    <property type="nucleotide sequence ID" value="NZ_JAEKJW010000003.1"/>
</dbReference>
<gene>
    <name evidence="1" type="ORF">JF547_19170</name>
</gene>